<evidence type="ECO:0000256" key="2">
    <source>
        <dbReference type="ARBA" id="ARBA00012438"/>
    </source>
</evidence>
<dbReference type="InterPro" id="IPR011712">
    <property type="entry name" value="Sig_transdc_His_kin_sub3_dim/P"/>
</dbReference>
<feature type="domain" description="Signal transduction histidine kinase subgroup 3 dimerisation and phosphoacceptor" evidence="11">
    <location>
        <begin position="196"/>
        <end position="262"/>
    </location>
</feature>
<keyword evidence="4" id="KW-0808">Transferase</keyword>
<feature type="transmembrane region" description="Helical" evidence="9">
    <location>
        <begin position="149"/>
        <end position="171"/>
    </location>
</feature>
<keyword evidence="8" id="KW-0902">Two-component regulatory system</keyword>
<keyword evidence="3" id="KW-0597">Phosphoprotein</keyword>
<dbReference type="InterPro" id="IPR036890">
    <property type="entry name" value="HATPase_C_sf"/>
</dbReference>
<gene>
    <name evidence="13" type="ORF">GCM10009776_01720</name>
</gene>
<dbReference type="RefSeq" id="WP_344090213.1">
    <property type="nucleotide sequence ID" value="NZ_BAAAOG010000001.1"/>
</dbReference>
<comment type="caution">
    <text evidence="13">The sequence shown here is derived from an EMBL/GenBank/DDBJ whole genome shotgun (WGS) entry which is preliminary data.</text>
</comment>
<evidence type="ECO:0000259" key="12">
    <source>
        <dbReference type="Pfam" id="PF23539"/>
    </source>
</evidence>
<evidence type="ECO:0000313" key="14">
    <source>
        <dbReference type="Proteomes" id="UP001499933"/>
    </source>
</evidence>
<dbReference type="CDD" id="cd16917">
    <property type="entry name" value="HATPase_UhpB-NarQ-NarX-like"/>
    <property type="match status" value="1"/>
</dbReference>
<evidence type="ECO:0000256" key="3">
    <source>
        <dbReference type="ARBA" id="ARBA00022553"/>
    </source>
</evidence>
<feature type="transmembrane region" description="Helical" evidence="9">
    <location>
        <begin position="42"/>
        <end position="64"/>
    </location>
</feature>
<dbReference type="Pfam" id="PF02518">
    <property type="entry name" value="HATPase_c"/>
    <property type="match status" value="1"/>
</dbReference>
<dbReference type="EC" id="2.7.13.3" evidence="2"/>
<keyword evidence="14" id="KW-1185">Reference proteome</keyword>
<dbReference type="PANTHER" id="PTHR24421">
    <property type="entry name" value="NITRATE/NITRITE SENSOR PROTEIN NARX-RELATED"/>
    <property type="match status" value="1"/>
</dbReference>
<evidence type="ECO:0000259" key="10">
    <source>
        <dbReference type="Pfam" id="PF02518"/>
    </source>
</evidence>
<evidence type="ECO:0000256" key="4">
    <source>
        <dbReference type="ARBA" id="ARBA00022679"/>
    </source>
</evidence>
<dbReference type="Pfam" id="PF07730">
    <property type="entry name" value="HisKA_3"/>
    <property type="match status" value="1"/>
</dbReference>
<sequence length="415" mass="43453">MFRPLQRYQVVVDVSVAAVFLVIAASIELDVIRGMIGSTTVLGAPVTAFTSLLIAVIFSTSLAIRRLSPGLALAVAWTGAVLQMALGRPPSLSDFAIFGVLYVTAAYGTTRVYWAGLASALFGAVVITLYLFLGPTFAAGGLTWRSLPIAFVMLIAAVFALGLSWTIGALVRAAVRARENRLAQQRAEREAAVEQERVRIARDMHDVVAHSLAVVIAQADGARYAAATDPAVAADALTTISATARSALADVRLLLGQLRHSQGDGPQPSLADLEALYAQVRASGVDLRITIDPAPAAEPPAGVQLAVYRILQEALTNALRHGVSPVEVTLAWQPDRVELVVRNPLPQSAVPAVPLSRDADDAARAGRVATGERLSAGHGIIGMRERAQLAGGTLSATAGQDAFVVRSTLPIGGGR</sequence>
<feature type="domain" description="Histidine kinase/HSP90-like ATPase" evidence="10">
    <location>
        <begin position="303"/>
        <end position="398"/>
    </location>
</feature>
<dbReference type="GO" id="GO:0016301">
    <property type="term" value="F:kinase activity"/>
    <property type="evidence" value="ECO:0007669"/>
    <property type="project" value="UniProtKB-KW"/>
</dbReference>
<dbReference type="EMBL" id="BAAAOG010000001">
    <property type="protein sequence ID" value="GAA1943618.1"/>
    <property type="molecule type" value="Genomic_DNA"/>
</dbReference>
<evidence type="ECO:0000259" key="11">
    <source>
        <dbReference type="Pfam" id="PF07730"/>
    </source>
</evidence>
<keyword evidence="7" id="KW-0067">ATP-binding</keyword>
<organism evidence="13 14">
    <name type="scientific">Microbacterium deminutum</name>
    <dbReference type="NCBI Taxonomy" id="344164"/>
    <lineage>
        <taxon>Bacteria</taxon>
        <taxon>Bacillati</taxon>
        <taxon>Actinomycetota</taxon>
        <taxon>Actinomycetes</taxon>
        <taxon>Micrococcales</taxon>
        <taxon>Microbacteriaceae</taxon>
        <taxon>Microbacterium</taxon>
    </lineage>
</organism>
<name>A0ABP5BIH7_9MICO</name>
<keyword evidence="9" id="KW-1133">Transmembrane helix</keyword>
<comment type="catalytic activity">
    <reaction evidence="1">
        <text>ATP + protein L-histidine = ADP + protein N-phospho-L-histidine.</text>
        <dbReference type="EC" id="2.7.13.3"/>
    </reaction>
</comment>
<feature type="transmembrane region" description="Helical" evidence="9">
    <location>
        <begin position="121"/>
        <end position="143"/>
    </location>
</feature>
<evidence type="ECO:0000256" key="5">
    <source>
        <dbReference type="ARBA" id="ARBA00022741"/>
    </source>
</evidence>
<evidence type="ECO:0000256" key="9">
    <source>
        <dbReference type="SAM" id="Phobius"/>
    </source>
</evidence>
<protein>
    <recommendedName>
        <fullName evidence="2">histidine kinase</fullName>
        <ecNumber evidence="2">2.7.13.3</ecNumber>
    </recommendedName>
</protein>
<dbReference type="SUPFAM" id="SSF55874">
    <property type="entry name" value="ATPase domain of HSP90 chaperone/DNA topoisomerase II/histidine kinase"/>
    <property type="match status" value="1"/>
</dbReference>
<keyword evidence="5" id="KW-0547">Nucleotide-binding</keyword>
<dbReference type="Gene3D" id="1.20.5.1930">
    <property type="match status" value="1"/>
</dbReference>
<evidence type="ECO:0000313" key="13">
    <source>
        <dbReference type="EMBL" id="GAA1943618.1"/>
    </source>
</evidence>
<feature type="transmembrane region" description="Helical" evidence="9">
    <location>
        <begin position="12"/>
        <end position="36"/>
    </location>
</feature>
<evidence type="ECO:0000256" key="1">
    <source>
        <dbReference type="ARBA" id="ARBA00000085"/>
    </source>
</evidence>
<proteinExistence type="predicted"/>
<keyword evidence="9" id="KW-0472">Membrane</keyword>
<dbReference type="PANTHER" id="PTHR24421:SF10">
    <property type="entry name" value="NITRATE_NITRITE SENSOR PROTEIN NARQ"/>
    <property type="match status" value="1"/>
</dbReference>
<keyword evidence="6 13" id="KW-0418">Kinase</keyword>
<dbReference type="Pfam" id="PF23539">
    <property type="entry name" value="DUF7134"/>
    <property type="match status" value="1"/>
</dbReference>
<dbReference type="InterPro" id="IPR050482">
    <property type="entry name" value="Sensor_HK_TwoCompSys"/>
</dbReference>
<dbReference type="InterPro" id="IPR055558">
    <property type="entry name" value="DUF7134"/>
</dbReference>
<dbReference type="Proteomes" id="UP001499933">
    <property type="component" value="Unassembled WGS sequence"/>
</dbReference>
<accession>A0ABP5BIH7</accession>
<evidence type="ECO:0000256" key="6">
    <source>
        <dbReference type="ARBA" id="ARBA00022777"/>
    </source>
</evidence>
<keyword evidence="9" id="KW-0812">Transmembrane</keyword>
<dbReference type="InterPro" id="IPR003594">
    <property type="entry name" value="HATPase_dom"/>
</dbReference>
<evidence type="ECO:0000256" key="8">
    <source>
        <dbReference type="ARBA" id="ARBA00023012"/>
    </source>
</evidence>
<dbReference type="Gene3D" id="3.30.565.10">
    <property type="entry name" value="Histidine kinase-like ATPase, C-terminal domain"/>
    <property type="match status" value="1"/>
</dbReference>
<reference evidence="14" key="1">
    <citation type="journal article" date="2019" name="Int. J. Syst. Evol. Microbiol.">
        <title>The Global Catalogue of Microorganisms (GCM) 10K type strain sequencing project: providing services to taxonomists for standard genome sequencing and annotation.</title>
        <authorList>
            <consortium name="The Broad Institute Genomics Platform"/>
            <consortium name="The Broad Institute Genome Sequencing Center for Infectious Disease"/>
            <person name="Wu L."/>
            <person name="Ma J."/>
        </authorList>
    </citation>
    <scope>NUCLEOTIDE SEQUENCE [LARGE SCALE GENOMIC DNA]</scope>
    <source>
        <strain evidence="14">JCM 14901</strain>
    </source>
</reference>
<feature type="domain" description="DUF7134" evidence="12">
    <location>
        <begin position="5"/>
        <end position="173"/>
    </location>
</feature>
<evidence type="ECO:0000256" key="7">
    <source>
        <dbReference type="ARBA" id="ARBA00022840"/>
    </source>
</evidence>